<protein>
    <submittedName>
        <fullName evidence="6">Phosphate ABC transporter ATP-binding protein</fullName>
    </submittedName>
</protein>
<keyword evidence="1" id="KW-0813">Transport</keyword>
<dbReference type="PANTHER" id="PTHR43423:SF1">
    <property type="entry name" value="ABC TRANSPORTER I FAMILY MEMBER 17"/>
    <property type="match status" value="1"/>
</dbReference>
<evidence type="ECO:0000256" key="1">
    <source>
        <dbReference type="ARBA" id="ARBA00022448"/>
    </source>
</evidence>
<dbReference type="PANTHER" id="PTHR43423">
    <property type="entry name" value="ABC TRANSPORTER I FAMILY MEMBER 17"/>
    <property type="match status" value="1"/>
</dbReference>
<sequence length="266" mass="28634">MTAPERPAAARRDAGIGPKIELRDLSVSLGGPPVVRGVNVAIPAHTIYAFIGPSGSGKTTILRTINLLSIEVDGARVQGEILLDGADVLGRGVSPAAIRRRVGMVFATPQPLPRSIYENLAFGPRRAGVRRRAELDEIVEASLRAAQLWDEVKDRLHGSALALSGGQQQRLCIARTLALGPEVVLLDEPCSGLDPVSTLKIEQAMESLKSRITWIVVTNNTKQAARVSERTAFFLLGELVEDGPTARIFTAPTDRRTADYIEGRFG</sequence>
<name>A0A150P2U9_SORCE</name>
<dbReference type="InterPro" id="IPR005670">
    <property type="entry name" value="PstB-like"/>
</dbReference>
<evidence type="ECO:0000313" key="6">
    <source>
        <dbReference type="EMBL" id="KYF49807.1"/>
    </source>
</evidence>
<dbReference type="SMART" id="SM00382">
    <property type="entry name" value="AAA"/>
    <property type="match status" value="1"/>
</dbReference>
<keyword evidence="4 6" id="KW-0067">ATP-binding</keyword>
<keyword evidence="2" id="KW-0592">Phosphate transport</keyword>
<dbReference type="Pfam" id="PF00005">
    <property type="entry name" value="ABC_tran"/>
    <property type="match status" value="1"/>
</dbReference>
<dbReference type="InterPro" id="IPR003593">
    <property type="entry name" value="AAA+_ATPase"/>
</dbReference>
<gene>
    <name evidence="6" type="primary">pstB</name>
    <name evidence="6" type="ORF">BE04_49405</name>
</gene>
<dbReference type="SUPFAM" id="SSF52540">
    <property type="entry name" value="P-loop containing nucleoside triphosphate hydrolases"/>
    <property type="match status" value="1"/>
</dbReference>
<dbReference type="CDD" id="cd03260">
    <property type="entry name" value="ABC_PstB_phosphate_transporter"/>
    <property type="match status" value="1"/>
</dbReference>
<reference evidence="6 7" key="1">
    <citation type="submission" date="2014-02" db="EMBL/GenBank/DDBJ databases">
        <title>The small core and large imbalanced accessory genome model reveals a collaborative survival strategy of Sorangium cellulosum strains in nature.</title>
        <authorList>
            <person name="Han K."/>
            <person name="Peng R."/>
            <person name="Blom J."/>
            <person name="Li Y.-Z."/>
        </authorList>
    </citation>
    <scope>NUCLEOTIDE SEQUENCE [LARGE SCALE GENOMIC DNA]</scope>
    <source>
        <strain evidence="6 7">So0157-18</strain>
    </source>
</reference>
<dbReference type="GO" id="GO:0016020">
    <property type="term" value="C:membrane"/>
    <property type="evidence" value="ECO:0007669"/>
    <property type="project" value="InterPro"/>
</dbReference>
<keyword evidence="3" id="KW-0547">Nucleotide-binding</keyword>
<dbReference type="InterPro" id="IPR027417">
    <property type="entry name" value="P-loop_NTPase"/>
</dbReference>
<evidence type="ECO:0000256" key="2">
    <source>
        <dbReference type="ARBA" id="ARBA00022592"/>
    </source>
</evidence>
<dbReference type="GO" id="GO:0005524">
    <property type="term" value="F:ATP binding"/>
    <property type="evidence" value="ECO:0007669"/>
    <property type="project" value="UniProtKB-KW"/>
</dbReference>
<dbReference type="PROSITE" id="PS00211">
    <property type="entry name" value="ABC_TRANSPORTER_1"/>
    <property type="match status" value="1"/>
</dbReference>
<evidence type="ECO:0000256" key="3">
    <source>
        <dbReference type="ARBA" id="ARBA00022741"/>
    </source>
</evidence>
<dbReference type="GO" id="GO:0005315">
    <property type="term" value="F:phosphate transmembrane transporter activity"/>
    <property type="evidence" value="ECO:0007669"/>
    <property type="project" value="InterPro"/>
</dbReference>
<organism evidence="6 7">
    <name type="scientific">Sorangium cellulosum</name>
    <name type="common">Polyangium cellulosum</name>
    <dbReference type="NCBI Taxonomy" id="56"/>
    <lineage>
        <taxon>Bacteria</taxon>
        <taxon>Pseudomonadati</taxon>
        <taxon>Myxococcota</taxon>
        <taxon>Polyangia</taxon>
        <taxon>Polyangiales</taxon>
        <taxon>Polyangiaceae</taxon>
        <taxon>Sorangium</taxon>
    </lineage>
</organism>
<accession>A0A150P2U9</accession>
<dbReference type="Gene3D" id="3.40.50.300">
    <property type="entry name" value="P-loop containing nucleotide triphosphate hydrolases"/>
    <property type="match status" value="1"/>
</dbReference>
<evidence type="ECO:0000256" key="4">
    <source>
        <dbReference type="ARBA" id="ARBA00022840"/>
    </source>
</evidence>
<dbReference type="InterPro" id="IPR003439">
    <property type="entry name" value="ABC_transporter-like_ATP-bd"/>
</dbReference>
<evidence type="ECO:0000259" key="5">
    <source>
        <dbReference type="PROSITE" id="PS50893"/>
    </source>
</evidence>
<dbReference type="PROSITE" id="PS50893">
    <property type="entry name" value="ABC_TRANSPORTER_2"/>
    <property type="match status" value="1"/>
</dbReference>
<dbReference type="Proteomes" id="UP000075604">
    <property type="component" value="Unassembled WGS sequence"/>
</dbReference>
<feature type="domain" description="ABC transporter" evidence="5">
    <location>
        <begin position="20"/>
        <end position="261"/>
    </location>
</feature>
<proteinExistence type="predicted"/>
<dbReference type="InterPro" id="IPR017871">
    <property type="entry name" value="ABC_transporter-like_CS"/>
</dbReference>
<evidence type="ECO:0000313" key="7">
    <source>
        <dbReference type="Proteomes" id="UP000075604"/>
    </source>
</evidence>
<dbReference type="AlphaFoldDB" id="A0A150P2U9"/>
<comment type="caution">
    <text evidence="6">The sequence shown here is derived from an EMBL/GenBank/DDBJ whole genome shotgun (WGS) entry which is preliminary data.</text>
</comment>
<dbReference type="GO" id="GO:0035435">
    <property type="term" value="P:phosphate ion transmembrane transport"/>
    <property type="evidence" value="ECO:0007669"/>
    <property type="project" value="InterPro"/>
</dbReference>
<dbReference type="EMBL" id="JELX01004208">
    <property type="protein sequence ID" value="KYF49807.1"/>
    <property type="molecule type" value="Genomic_DNA"/>
</dbReference>
<dbReference type="GO" id="GO:0016887">
    <property type="term" value="F:ATP hydrolysis activity"/>
    <property type="evidence" value="ECO:0007669"/>
    <property type="project" value="InterPro"/>
</dbReference>